<comment type="caution">
    <text evidence="13">The sequence shown here is derived from an EMBL/GenBank/DDBJ whole genome shotgun (WGS) entry which is preliminary data.</text>
</comment>
<name>A0A7X7LWV3_9RHOO</name>
<feature type="region of interest" description="Disordered" evidence="10">
    <location>
        <begin position="26"/>
        <end position="91"/>
    </location>
</feature>
<dbReference type="GO" id="GO:0009002">
    <property type="term" value="F:serine-type D-Ala-D-Ala carboxypeptidase activity"/>
    <property type="evidence" value="ECO:0007669"/>
    <property type="project" value="InterPro"/>
</dbReference>
<feature type="active site" description="Acyl-ester intermediate" evidence="7">
    <location>
        <position position="195"/>
    </location>
</feature>
<keyword evidence="6" id="KW-0961">Cell wall biogenesis/degradation</keyword>
<dbReference type="PRINTS" id="PR00725">
    <property type="entry name" value="DADACBPTASE1"/>
</dbReference>
<evidence type="ECO:0000256" key="3">
    <source>
        <dbReference type="ARBA" id="ARBA00022801"/>
    </source>
</evidence>
<evidence type="ECO:0000256" key="9">
    <source>
        <dbReference type="RuleBase" id="RU004016"/>
    </source>
</evidence>
<dbReference type="PANTHER" id="PTHR21581:SF26">
    <property type="entry name" value="D-ALANYL-D-ALANINE ENDOPEPTIDASE"/>
    <property type="match status" value="1"/>
</dbReference>
<dbReference type="EC" id="3.4.21.-" evidence="13"/>
<evidence type="ECO:0000256" key="8">
    <source>
        <dbReference type="PIRSR" id="PIRSR618044-2"/>
    </source>
</evidence>
<gene>
    <name evidence="13" type="primary">pbpG</name>
    <name evidence="13" type="ORF">GX576_10700</name>
</gene>
<dbReference type="InterPro" id="IPR018044">
    <property type="entry name" value="Peptidase_S11"/>
</dbReference>
<protein>
    <submittedName>
        <fullName evidence="13">D-alanyl-D-alanine endopeptidase</fullName>
        <ecNumber evidence="13">3.4.21.-</ecNumber>
    </submittedName>
</protein>
<feature type="signal peptide" evidence="11">
    <location>
        <begin position="1"/>
        <end position="21"/>
    </location>
</feature>
<dbReference type="GO" id="GO:0071555">
    <property type="term" value="P:cell wall organization"/>
    <property type="evidence" value="ECO:0007669"/>
    <property type="project" value="UniProtKB-KW"/>
</dbReference>
<dbReference type="InterPro" id="IPR012338">
    <property type="entry name" value="Beta-lactam/transpept-like"/>
</dbReference>
<keyword evidence="4" id="KW-0133">Cell shape</keyword>
<dbReference type="Pfam" id="PF00768">
    <property type="entry name" value="Peptidase_S11"/>
    <property type="match status" value="1"/>
</dbReference>
<dbReference type="EMBL" id="JAAYYV010000284">
    <property type="protein sequence ID" value="NLF54840.1"/>
    <property type="molecule type" value="Genomic_DNA"/>
</dbReference>
<comment type="similarity">
    <text evidence="1 9">Belongs to the peptidase S11 family.</text>
</comment>
<dbReference type="GO" id="GO:0006508">
    <property type="term" value="P:proteolysis"/>
    <property type="evidence" value="ECO:0007669"/>
    <property type="project" value="InterPro"/>
</dbReference>
<feature type="chain" id="PRO_5030998787" evidence="11">
    <location>
        <begin position="22"/>
        <end position="420"/>
    </location>
</feature>
<keyword evidence="2 11" id="KW-0732">Signal</keyword>
<evidence type="ECO:0000256" key="10">
    <source>
        <dbReference type="SAM" id="MobiDB-lite"/>
    </source>
</evidence>
<accession>A0A7X7LWV3</accession>
<evidence type="ECO:0000256" key="2">
    <source>
        <dbReference type="ARBA" id="ARBA00022729"/>
    </source>
</evidence>
<reference evidence="13 14" key="1">
    <citation type="journal article" date="2020" name="Biotechnol. Biofuels">
        <title>New insights from the biogas microbiome by comprehensive genome-resolved metagenomics of nearly 1600 species originating from multiple anaerobic digesters.</title>
        <authorList>
            <person name="Campanaro S."/>
            <person name="Treu L."/>
            <person name="Rodriguez-R L.M."/>
            <person name="Kovalovszki A."/>
            <person name="Ziels R.M."/>
            <person name="Maus I."/>
            <person name="Zhu X."/>
            <person name="Kougias P.G."/>
            <person name="Basile A."/>
            <person name="Luo G."/>
            <person name="Schluter A."/>
            <person name="Konstantinidis K.T."/>
            <person name="Angelidaki I."/>
        </authorList>
    </citation>
    <scope>NUCLEOTIDE SEQUENCE [LARGE SCALE GENOMIC DNA]</scope>
    <source>
        <strain evidence="13">AS06rmzACSIP_256</strain>
    </source>
</reference>
<evidence type="ECO:0000313" key="14">
    <source>
        <dbReference type="Proteomes" id="UP000536534"/>
    </source>
</evidence>
<keyword evidence="5" id="KW-0573">Peptidoglycan synthesis</keyword>
<dbReference type="NCBIfam" id="NF008668">
    <property type="entry name" value="PRK11669.1"/>
    <property type="match status" value="1"/>
</dbReference>
<dbReference type="InterPro" id="IPR001967">
    <property type="entry name" value="Peptidase_S11_N"/>
</dbReference>
<evidence type="ECO:0000256" key="4">
    <source>
        <dbReference type="ARBA" id="ARBA00022960"/>
    </source>
</evidence>
<dbReference type="AlphaFoldDB" id="A0A7X7LWV3"/>
<sequence length="420" mass="44307">MKPRLLLVALLGLSLIQPALLPEASAAAGKNTKATKASKNVQARTAAKKAAPAKKAATRAAPKKAASAPASKTKAKSASTRQGRKAVASKGRVVDRAAAAKASRAKRLAAARVAPARIAAKAAPVRVSLRKPAAVGSVAALSAAPVGGAEADEIQMLLDAQGRPQLGSSAFLVVNQRNGEILLERNSTSVLPIASITKLMTAMVVLDARQRLSEALVVSPEDIDTLKGTGSRLAMGTRLTREEMLRLALMSSENRAASALGRYYPGGRAAFINAMNAKAKLLGMWNTRFHDSTGLNPANVSSPRDLAKLVSASAAYPLIRQFSTTHEQYVPVAGRMQRFGNTNGLVKSPEWQIGVSKTGYISEAGRCLVMQAWMHGQPVLIVLMDSTGRYTRTADAQRVRKWIEAAPGQRLAKAPAGWEG</sequence>
<dbReference type="PANTHER" id="PTHR21581">
    <property type="entry name" value="D-ALANYL-D-ALANINE CARBOXYPEPTIDASE"/>
    <property type="match status" value="1"/>
</dbReference>
<dbReference type="Gene3D" id="3.40.710.10">
    <property type="entry name" value="DD-peptidase/beta-lactamase superfamily"/>
    <property type="match status" value="1"/>
</dbReference>
<dbReference type="Proteomes" id="UP000536534">
    <property type="component" value="Unassembled WGS sequence"/>
</dbReference>
<organism evidence="13 14">
    <name type="scientific">Thauera phenolivorans</name>
    <dbReference type="NCBI Taxonomy" id="1792543"/>
    <lineage>
        <taxon>Bacteria</taxon>
        <taxon>Pseudomonadati</taxon>
        <taxon>Pseudomonadota</taxon>
        <taxon>Betaproteobacteria</taxon>
        <taxon>Rhodocyclales</taxon>
        <taxon>Zoogloeaceae</taxon>
        <taxon>Thauera</taxon>
    </lineage>
</organism>
<evidence type="ECO:0000256" key="1">
    <source>
        <dbReference type="ARBA" id="ARBA00007164"/>
    </source>
</evidence>
<evidence type="ECO:0000256" key="5">
    <source>
        <dbReference type="ARBA" id="ARBA00022984"/>
    </source>
</evidence>
<feature type="active site" description="Proton acceptor" evidence="7">
    <location>
        <position position="198"/>
    </location>
</feature>
<proteinExistence type="inferred from homology"/>
<feature type="binding site" evidence="8">
    <location>
        <position position="357"/>
    </location>
    <ligand>
        <name>substrate</name>
    </ligand>
</feature>
<feature type="domain" description="Peptidase S11 D-alanyl-D-alanine carboxypeptidase A N-terminal" evidence="12">
    <location>
        <begin position="162"/>
        <end position="386"/>
    </location>
</feature>
<evidence type="ECO:0000313" key="13">
    <source>
        <dbReference type="EMBL" id="NLF54840.1"/>
    </source>
</evidence>
<dbReference type="OrthoDB" id="5688590at2"/>
<dbReference type="GO" id="GO:0009252">
    <property type="term" value="P:peptidoglycan biosynthetic process"/>
    <property type="evidence" value="ECO:0007669"/>
    <property type="project" value="UniProtKB-KW"/>
</dbReference>
<keyword evidence="3 13" id="KW-0378">Hydrolase</keyword>
<evidence type="ECO:0000259" key="12">
    <source>
        <dbReference type="Pfam" id="PF00768"/>
    </source>
</evidence>
<dbReference type="RefSeq" id="WP_083200402.1">
    <property type="nucleotide sequence ID" value="NZ_MBFM01000004.1"/>
</dbReference>
<dbReference type="SUPFAM" id="SSF56601">
    <property type="entry name" value="beta-lactamase/transpeptidase-like"/>
    <property type="match status" value="1"/>
</dbReference>
<feature type="compositionally biased region" description="Low complexity" evidence="10">
    <location>
        <begin position="26"/>
        <end position="81"/>
    </location>
</feature>
<evidence type="ECO:0000256" key="6">
    <source>
        <dbReference type="ARBA" id="ARBA00023316"/>
    </source>
</evidence>
<evidence type="ECO:0000256" key="11">
    <source>
        <dbReference type="SAM" id="SignalP"/>
    </source>
</evidence>
<evidence type="ECO:0000256" key="7">
    <source>
        <dbReference type="PIRSR" id="PIRSR618044-1"/>
    </source>
</evidence>
<dbReference type="GO" id="GO:0008360">
    <property type="term" value="P:regulation of cell shape"/>
    <property type="evidence" value="ECO:0007669"/>
    <property type="project" value="UniProtKB-KW"/>
</dbReference>
<feature type="active site" evidence="7">
    <location>
        <position position="252"/>
    </location>
</feature>